<feature type="compositionally biased region" description="Basic residues" evidence="1">
    <location>
        <begin position="77"/>
        <end position="86"/>
    </location>
</feature>
<protein>
    <submittedName>
        <fullName evidence="2">Uncharacterized protein</fullName>
    </submittedName>
</protein>
<organism evidence="2 3">
    <name type="scientific">Sphingomonas aurantiaca</name>
    <dbReference type="NCBI Taxonomy" id="185949"/>
    <lineage>
        <taxon>Bacteria</taxon>
        <taxon>Pseudomonadati</taxon>
        <taxon>Pseudomonadota</taxon>
        <taxon>Alphaproteobacteria</taxon>
        <taxon>Sphingomonadales</taxon>
        <taxon>Sphingomonadaceae</taxon>
        <taxon>Sphingomonas</taxon>
    </lineage>
</organism>
<reference evidence="2 3" key="1">
    <citation type="submission" date="2019-09" db="EMBL/GenBank/DDBJ databases">
        <authorList>
            <person name="Dittami M. S."/>
        </authorList>
    </citation>
    <scope>NUCLEOTIDE SEQUENCE [LARGE SCALE GENOMIC DNA]</scope>
    <source>
        <strain evidence="2">SPHINGO391</strain>
    </source>
</reference>
<sequence length="143" mass="15372">MGRVEGSGEVLSLTPPHPALPGHLLPRGEKGKAVLFHPVTIGSCLPGNGSTSPARTPATDDFPSLCRGETVQASRSASHRGARRLRSAPPRQSQFEIYDASALQTYFAETVGRGPDGIVRPVDRHRGHRACRGRDRRCQSQGL</sequence>
<dbReference type="AlphaFoldDB" id="A0A5E7YU51"/>
<feature type="region of interest" description="Disordered" evidence="1">
    <location>
        <begin position="1"/>
        <end position="26"/>
    </location>
</feature>
<evidence type="ECO:0000313" key="2">
    <source>
        <dbReference type="EMBL" id="VVT09792.1"/>
    </source>
</evidence>
<proteinExistence type="predicted"/>
<accession>A0A5E7YU51</accession>
<name>A0A5E7YU51_9SPHN</name>
<dbReference type="Proteomes" id="UP000326857">
    <property type="component" value="Unassembled WGS sequence"/>
</dbReference>
<dbReference type="EMBL" id="CABVLI010000033">
    <property type="protein sequence ID" value="VVT09792.1"/>
    <property type="molecule type" value="Genomic_DNA"/>
</dbReference>
<feature type="region of interest" description="Disordered" evidence="1">
    <location>
        <begin position="45"/>
        <end position="92"/>
    </location>
</feature>
<evidence type="ECO:0000313" key="3">
    <source>
        <dbReference type="Proteomes" id="UP000326857"/>
    </source>
</evidence>
<evidence type="ECO:0000256" key="1">
    <source>
        <dbReference type="SAM" id="MobiDB-lite"/>
    </source>
</evidence>
<gene>
    <name evidence="2" type="ORF">SPHINGO391_390353</name>
</gene>